<proteinExistence type="predicted"/>
<evidence type="ECO:0000256" key="1">
    <source>
        <dbReference type="SAM" id="MobiDB-lite"/>
    </source>
</evidence>
<evidence type="ECO:0000313" key="3">
    <source>
        <dbReference type="Proteomes" id="UP000030752"/>
    </source>
</evidence>
<dbReference type="Proteomes" id="UP000030752">
    <property type="component" value="Unassembled WGS sequence"/>
</dbReference>
<dbReference type="AlphaFoldDB" id="W2SB06"/>
<dbReference type="OrthoDB" id="5401902at2759"/>
<feature type="compositionally biased region" description="Basic and acidic residues" evidence="1">
    <location>
        <begin position="94"/>
        <end position="106"/>
    </location>
</feature>
<sequence>MPARSLSTQRFRGWSSESFDPVPSATVIEDKTARPAMPEETIQQPLMPHFEPRRQPSGPPTGTTAQKDAGFARFLRKHSSPTHNRVTAGGRIVPMEKRDSPPKFDLSRSQTSAEAFQHALKIDPDPSGSVNGTPLSFERDTLNHFQTQIAPPSVVDREDGRCRVPPQDTGARNEQLKSETADLNHTQAHDLHSSAMPFVPVFEPHYVTSHLPSGSNFYTLQQLDVTFPPNRPFEWPYGGGHSPVGVAQDIFDGVEPTTRLLVSSQTCLVQAEIHFNNLDRQLKAIDRHRAMSSHDPNLAAQRYAIVEKRAEAKELVTRLSAQVEALQFLKGPLIEALASSGLMASAQPFVPQSNGPQSRETSRPPTAGGSVDLSIDADRGFVEKHPSAGKRVIIPIVAPPPSSPSISKSKRGSANKELSTSPVREGTPWGIYYRPASGTTSLDTMRRHAPSIAKNHIDRFEDSYLREPQIFGWTGDRPDPLPAELEAWTELYYDALRLPDGVITVFTLDDGDVFEVCGANLQQPRSGRGSAVEHEYWKRKPAFTNVMLDNLRAKARIVNDEQYEVNYLLGLGDGNDVVSIRSEEGGVQLSKSANIQEQLEKAIRIEAGRRQQTASAPETVPAMSTSENLVISDCDLSTKGYSSVSVQNVNATVRLPPSLDGAPEIKSRDAKAILTAASKNRSPRFLHRSVTGAGAWYGPYWRKAVATDD</sequence>
<reference evidence="2 3" key="1">
    <citation type="submission" date="2013-03" db="EMBL/GenBank/DDBJ databases">
        <title>The Genome Sequence of Phialophora europaea CBS 101466.</title>
        <authorList>
            <consortium name="The Broad Institute Genomics Platform"/>
            <person name="Cuomo C."/>
            <person name="de Hoog S."/>
            <person name="Gorbushina A."/>
            <person name="Walker B."/>
            <person name="Young S.K."/>
            <person name="Zeng Q."/>
            <person name="Gargeya S."/>
            <person name="Fitzgerald M."/>
            <person name="Haas B."/>
            <person name="Abouelleil A."/>
            <person name="Allen A.W."/>
            <person name="Alvarado L."/>
            <person name="Arachchi H.M."/>
            <person name="Berlin A.M."/>
            <person name="Chapman S.B."/>
            <person name="Gainer-Dewar J."/>
            <person name="Goldberg J."/>
            <person name="Griggs A."/>
            <person name="Gujja S."/>
            <person name="Hansen M."/>
            <person name="Howarth C."/>
            <person name="Imamovic A."/>
            <person name="Ireland A."/>
            <person name="Larimer J."/>
            <person name="McCowan C."/>
            <person name="Murphy C."/>
            <person name="Pearson M."/>
            <person name="Poon T.W."/>
            <person name="Priest M."/>
            <person name="Roberts A."/>
            <person name="Saif S."/>
            <person name="Shea T."/>
            <person name="Sisk P."/>
            <person name="Sykes S."/>
            <person name="Wortman J."/>
            <person name="Nusbaum C."/>
            <person name="Birren B."/>
        </authorList>
    </citation>
    <scope>NUCLEOTIDE SEQUENCE [LARGE SCALE GENOMIC DNA]</scope>
    <source>
        <strain evidence="2 3">CBS 101466</strain>
    </source>
</reference>
<feature type="region of interest" description="Disordered" evidence="1">
    <location>
        <begin position="348"/>
        <end position="373"/>
    </location>
</feature>
<feature type="region of interest" description="Disordered" evidence="1">
    <location>
        <begin position="1"/>
        <end position="106"/>
    </location>
</feature>
<dbReference type="VEuPathDB" id="FungiDB:HMPREF1541_09980"/>
<dbReference type="InParanoid" id="W2SB06"/>
<feature type="compositionally biased region" description="Polar residues" evidence="1">
    <location>
        <begin position="350"/>
        <end position="359"/>
    </location>
</feature>
<keyword evidence="3" id="KW-1185">Reference proteome</keyword>
<feature type="region of interest" description="Disordered" evidence="1">
    <location>
        <begin position="154"/>
        <end position="174"/>
    </location>
</feature>
<protein>
    <submittedName>
        <fullName evidence="2">Uncharacterized protein</fullName>
    </submittedName>
</protein>
<dbReference type="EMBL" id="KB822713">
    <property type="protein sequence ID" value="ETN45104.1"/>
    <property type="molecule type" value="Genomic_DNA"/>
</dbReference>
<organism evidence="2 3">
    <name type="scientific">Cyphellophora europaea (strain CBS 101466)</name>
    <name type="common">Phialophora europaea</name>
    <dbReference type="NCBI Taxonomy" id="1220924"/>
    <lineage>
        <taxon>Eukaryota</taxon>
        <taxon>Fungi</taxon>
        <taxon>Dikarya</taxon>
        <taxon>Ascomycota</taxon>
        <taxon>Pezizomycotina</taxon>
        <taxon>Eurotiomycetes</taxon>
        <taxon>Chaetothyriomycetidae</taxon>
        <taxon>Chaetothyriales</taxon>
        <taxon>Cyphellophoraceae</taxon>
        <taxon>Cyphellophora</taxon>
    </lineage>
</organism>
<dbReference type="GeneID" id="19977319"/>
<gene>
    <name evidence="2" type="ORF">HMPREF1541_09980</name>
</gene>
<dbReference type="eggNOG" id="ENOG502SVYW">
    <property type="taxonomic scope" value="Eukaryota"/>
</dbReference>
<evidence type="ECO:0000313" key="2">
    <source>
        <dbReference type="EMBL" id="ETN45104.1"/>
    </source>
</evidence>
<dbReference type="HOGENOM" id="CLU_020263_0_0_1"/>
<accession>W2SB06</accession>
<dbReference type="RefSeq" id="XP_008712874.1">
    <property type="nucleotide sequence ID" value="XM_008714652.1"/>
</dbReference>
<feature type="compositionally biased region" description="Polar residues" evidence="1">
    <location>
        <begin position="1"/>
        <end position="18"/>
    </location>
</feature>
<feature type="region of interest" description="Disordered" evidence="1">
    <location>
        <begin position="395"/>
        <end position="422"/>
    </location>
</feature>
<name>W2SB06_CYPE1</name>